<dbReference type="InterPro" id="IPR009061">
    <property type="entry name" value="DNA-bd_dom_put_sf"/>
</dbReference>
<dbReference type="RefSeq" id="WP_254011716.1">
    <property type="nucleotide sequence ID" value="NZ_JAMZMM010000082.1"/>
</dbReference>
<dbReference type="InterPro" id="IPR000551">
    <property type="entry name" value="MerR-type_HTH_dom"/>
</dbReference>
<protein>
    <submittedName>
        <fullName evidence="8">IS607 family transposase</fullName>
    </submittedName>
</protein>
<comment type="caution">
    <text evidence="8">The sequence shown here is derived from an EMBL/GenBank/DDBJ whole genome shotgun (WGS) entry which is preliminary data.</text>
</comment>
<organism evidence="8 9">
    <name type="scientific">Limnofasciculus baicalensis BBK-W-15</name>
    <dbReference type="NCBI Taxonomy" id="2699891"/>
    <lineage>
        <taxon>Bacteria</taxon>
        <taxon>Bacillati</taxon>
        <taxon>Cyanobacteriota</taxon>
        <taxon>Cyanophyceae</taxon>
        <taxon>Coleofasciculales</taxon>
        <taxon>Coleofasciculaceae</taxon>
        <taxon>Limnofasciculus</taxon>
        <taxon>Limnofasciculus baicalensis</taxon>
    </lineage>
</organism>
<evidence type="ECO:0000256" key="4">
    <source>
        <dbReference type="PIRSR" id="PIRSR606118-50"/>
    </source>
</evidence>
<keyword evidence="2" id="KW-0238">DNA-binding</keyword>
<dbReference type="PROSITE" id="PS00397">
    <property type="entry name" value="RECOMBINASES_1"/>
    <property type="match status" value="1"/>
</dbReference>
<dbReference type="EMBL" id="JAMZMM010000082">
    <property type="protein sequence ID" value="MCP2728926.1"/>
    <property type="molecule type" value="Genomic_DNA"/>
</dbReference>
<dbReference type="Gene3D" id="1.10.287.2170">
    <property type="match status" value="1"/>
</dbReference>
<evidence type="ECO:0000259" key="6">
    <source>
        <dbReference type="PROSITE" id="PS50937"/>
    </source>
</evidence>
<dbReference type="Gene3D" id="3.40.50.1390">
    <property type="entry name" value="Resolvase, N-terminal catalytic domain"/>
    <property type="match status" value="1"/>
</dbReference>
<dbReference type="InterPro" id="IPR041718">
    <property type="entry name" value="IS607_transposase-like"/>
</dbReference>
<sequence length="205" mass="23751">MSDKYVTPAEAARTLGVNERTLRRWEEAGQIQAFRTPGGKRRYDITRFTTKSSRLTVIYARVSSPKQREDLQRQCDYLQSQYVTAEVIAEIGGGLNYKRKKFLALLERVMSGDIERIVIAYKDRLARFGFDFFAWLCSQHSCEIVVLNQVELSPHEEMVEDILAILHYFSARLYGLQKYKSLIAKDQDLPRRETPSNLEKMVSSD</sequence>
<dbReference type="InterPro" id="IPR048046">
    <property type="entry name" value="Transpos_IS607"/>
</dbReference>
<dbReference type="GO" id="GO:0015074">
    <property type="term" value="P:DNA integration"/>
    <property type="evidence" value="ECO:0007669"/>
    <property type="project" value="UniProtKB-KW"/>
</dbReference>
<dbReference type="SUPFAM" id="SSF53041">
    <property type="entry name" value="Resolvase-like"/>
    <property type="match status" value="1"/>
</dbReference>
<keyword evidence="1" id="KW-0229">DNA integration</keyword>
<feature type="active site" description="O-(5'-phospho-DNA)-serine intermediate" evidence="4 5">
    <location>
        <position position="63"/>
    </location>
</feature>
<dbReference type="SUPFAM" id="SSF46955">
    <property type="entry name" value="Putative DNA-binding domain"/>
    <property type="match status" value="1"/>
</dbReference>
<dbReference type="Pfam" id="PF00376">
    <property type="entry name" value="MerR"/>
    <property type="match status" value="1"/>
</dbReference>
<dbReference type="InterPro" id="IPR051491">
    <property type="entry name" value="Recombinase/Transposase-rel"/>
</dbReference>
<dbReference type="GO" id="GO:0000150">
    <property type="term" value="F:DNA strand exchange activity"/>
    <property type="evidence" value="ECO:0007669"/>
    <property type="project" value="InterPro"/>
</dbReference>
<dbReference type="Pfam" id="PF00239">
    <property type="entry name" value="Resolvase"/>
    <property type="match status" value="1"/>
</dbReference>
<dbReference type="InterPro" id="IPR036162">
    <property type="entry name" value="Resolvase-like_N_sf"/>
</dbReference>
<dbReference type="GO" id="GO:0006355">
    <property type="term" value="P:regulation of DNA-templated transcription"/>
    <property type="evidence" value="ECO:0007669"/>
    <property type="project" value="InterPro"/>
</dbReference>
<dbReference type="PROSITE" id="PS50937">
    <property type="entry name" value="HTH_MERR_2"/>
    <property type="match status" value="1"/>
</dbReference>
<evidence type="ECO:0000313" key="9">
    <source>
        <dbReference type="Proteomes" id="UP001204953"/>
    </source>
</evidence>
<evidence type="ECO:0000256" key="2">
    <source>
        <dbReference type="ARBA" id="ARBA00023125"/>
    </source>
</evidence>
<evidence type="ECO:0000313" key="8">
    <source>
        <dbReference type="EMBL" id="MCP2728926.1"/>
    </source>
</evidence>
<dbReference type="Gene3D" id="1.10.1660.10">
    <property type="match status" value="1"/>
</dbReference>
<gene>
    <name evidence="8" type="ORF">NJ959_10700</name>
</gene>
<dbReference type="PANTHER" id="PTHR36172:SF1">
    <property type="entry name" value="RESOLVASE-RELATED"/>
    <property type="match status" value="1"/>
</dbReference>
<name>A0AAE3KML4_9CYAN</name>
<dbReference type="NCBIfam" id="NF033518">
    <property type="entry name" value="transpos_IS607"/>
    <property type="match status" value="1"/>
</dbReference>
<evidence type="ECO:0000259" key="7">
    <source>
        <dbReference type="PROSITE" id="PS51736"/>
    </source>
</evidence>
<dbReference type="SMART" id="SM00857">
    <property type="entry name" value="Resolvase"/>
    <property type="match status" value="1"/>
</dbReference>
<feature type="domain" description="HTH merR-type" evidence="6">
    <location>
        <begin position="5"/>
        <end position="44"/>
    </location>
</feature>
<dbReference type="AlphaFoldDB" id="A0AAE3KML4"/>
<dbReference type="PANTHER" id="PTHR36172">
    <property type="match status" value="1"/>
</dbReference>
<keyword evidence="3" id="KW-0233">DNA recombination</keyword>
<evidence type="ECO:0000256" key="3">
    <source>
        <dbReference type="ARBA" id="ARBA00023172"/>
    </source>
</evidence>
<proteinExistence type="predicted"/>
<dbReference type="InterPro" id="IPR006119">
    <property type="entry name" value="Resolv_N"/>
</dbReference>
<dbReference type="CDD" id="cd04762">
    <property type="entry name" value="HTH_MerR-trunc"/>
    <property type="match status" value="1"/>
</dbReference>
<dbReference type="PROSITE" id="PS51736">
    <property type="entry name" value="RECOMBINASES_3"/>
    <property type="match status" value="1"/>
</dbReference>
<dbReference type="Proteomes" id="UP001204953">
    <property type="component" value="Unassembled WGS sequence"/>
</dbReference>
<dbReference type="InterPro" id="IPR006118">
    <property type="entry name" value="Recombinase_CS"/>
</dbReference>
<dbReference type="FunFam" id="3.40.50.1390:FF:000002">
    <property type="entry name" value="ORF1 in transposon ISC1904"/>
    <property type="match status" value="1"/>
</dbReference>
<keyword evidence="9" id="KW-1185">Reference proteome</keyword>
<reference evidence="8" key="1">
    <citation type="submission" date="2022-06" db="EMBL/GenBank/DDBJ databases">
        <title>New cyanobacteria of genus Symplocastrum in benthos of Lake Baikal.</title>
        <authorList>
            <person name="Sorokovikova E."/>
            <person name="Tikhonova I."/>
            <person name="Krasnopeev A."/>
            <person name="Evseev P."/>
            <person name="Gladkikh A."/>
            <person name="Belykh O."/>
        </authorList>
    </citation>
    <scope>NUCLEOTIDE SEQUENCE</scope>
    <source>
        <strain evidence="8">BBK-W-15</strain>
    </source>
</reference>
<dbReference type="CDD" id="cd03769">
    <property type="entry name" value="SR_IS607_transposase_like"/>
    <property type="match status" value="1"/>
</dbReference>
<dbReference type="GO" id="GO:0003677">
    <property type="term" value="F:DNA binding"/>
    <property type="evidence" value="ECO:0007669"/>
    <property type="project" value="UniProtKB-KW"/>
</dbReference>
<evidence type="ECO:0000256" key="1">
    <source>
        <dbReference type="ARBA" id="ARBA00022908"/>
    </source>
</evidence>
<feature type="domain" description="Resolvase/invertase-type recombinase catalytic" evidence="7">
    <location>
        <begin position="55"/>
        <end position="192"/>
    </location>
</feature>
<accession>A0AAE3KML4</accession>
<evidence type="ECO:0000256" key="5">
    <source>
        <dbReference type="PROSITE-ProRule" id="PRU10137"/>
    </source>
</evidence>